<dbReference type="InterPro" id="IPR036518">
    <property type="entry name" value="CobE/GbiG_C_sf"/>
</dbReference>
<dbReference type="PANTHER" id="PTHR37477">
    <property type="entry name" value="COBALT-PRECORRIN-5A HYDROLASE"/>
    <property type="match status" value="1"/>
</dbReference>
<protein>
    <submittedName>
        <fullName evidence="3">Cobalamin biosynthesis protein</fullName>
    </submittedName>
</protein>
<gene>
    <name evidence="3" type="ORF">HGA10_19255</name>
</gene>
<dbReference type="Proteomes" id="UP000572007">
    <property type="component" value="Unassembled WGS sequence"/>
</dbReference>
<dbReference type="AlphaFoldDB" id="A0A846W8M8"/>
<name>A0A846W8M8_9NOCA</name>
<evidence type="ECO:0000256" key="1">
    <source>
        <dbReference type="SAM" id="MobiDB-lite"/>
    </source>
</evidence>
<dbReference type="SUPFAM" id="SSF159664">
    <property type="entry name" value="CobE/GbiG C-terminal domain-like"/>
    <property type="match status" value="1"/>
</dbReference>
<dbReference type="InterPro" id="IPR052553">
    <property type="entry name" value="CbiG_hydrolase"/>
</dbReference>
<evidence type="ECO:0000259" key="2">
    <source>
        <dbReference type="Pfam" id="PF01890"/>
    </source>
</evidence>
<organism evidence="3 4">
    <name type="scientific">Nocardia coubleae</name>
    <dbReference type="NCBI Taxonomy" id="356147"/>
    <lineage>
        <taxon>Bacteria</taxon>
        <taxon>Bacillati</taxon>
        <taxon>Actinomycetota</taxon>
        <taxon>Actinomycetes</taxon>
        <taxon>Mycobacteriales</taxon>
        <taxon>Nocardiaceae</taxon>
        <taxon>Nocardia</taxon>
    </lineage>
</organism>
<comment type="caution">
    <text evidence="3">The sequence shown here is derived from an EMBL/GenBank/DDBJ whole genome shotgun (WGS) entry which is preliminary data.</text>
</comment>
<dbReference type="EMBL" id="JAAXOM010000005">
    <property type="protein sequence ID" value="NKX89435.1"/>
    <property type="molecule type" value="Genomic_DNA"/>
</dbReference>
<feature type="region of interest" description="Disordered" evidence="1">
    <location>
        <begin position="1"/>
        <end position="41"/>
    </location>
</feature>
<evidence type="ECO:0000313" key="3">
    <source>
        <dbReference type="EMBL" id="NKX89435.1"/>
    </source>
</evidence>
<keyword evidence="4" id="KW-1185">Reference proteome</keyword>
<dbReference type="InterPro" id="IPR002750">
    <property type="entry name" value="CobE/GbiG_C"/>
</dbReference>
<feature type="domain" description="CobE/GbiG C-terminal" evidence="2">
    <location>
        <begin position="45"/>
        <end position="154"/>
    </location>
</feature>
<dbReference type="PANTHER" id="PTHR37477:SF1">
    <property type="entry name" value="COBALT-PRECORRIN-5A HYDROLASE"/>
    <property type="match status" value="1"/>
</dbReference>
<sequence length="160" mass="16214">MPPTCTPTLPVILTPSADSSTPQRHSNPDDGSPVTDGRGSLDRVTVGIGLRPGTTSDRIVRAVEEVVGDYRIACLATLDTRAAEPEVRAAAAILGVALLGFTAEELSAVEVAHSSPRTESAVGTPSVAEAAALLAGNGESACGRTIVDGIVVAVVYADPI</sequence>
<dbReference type="Pfam" id="PF01890">
    <property type="entry name" value="CbiG_C"/>
    <property type="match status" value="1"/>
</dbReference>
<dbReference type="GO" id="GO:0009236">
    <property type="term" value="P:cobalamin biosynthetic process"/>
    <property type="evidence" value="ECO:0007669"/>
    <property type="project" value="InterPro"/>
</dbReference>
<accession>A0A846W8M8</accession>
<reference evidence="3 4" key="1">
    <citation type="submission" date="2020-04" db="EMBL/GenBank/DDBJ databases">
        <title>MicrobeNet Type strains.</title>
        <authorList>
            <person name="Nicholson A.C."/>
        </authorList>
    </citation>
    <scope>NUCLEOTIDE SEQUENCE [LARGE SCALE GENOMIC DNA]</scope>
    <source>
        <strain evidence="3 4">DSM 44960</strain>
    </source>
</reference>
<evidence type="ECO:0000313" key="4">
    <source>
        <dbReference type="Proteomes" id="UP000572007"/>
    </source>
</evidence>
<feature type="compositionally biased region" description="Polar residues" evidence="1">
    <location>
        <begin position="16"/>
        <end position="25"/>
    </location>
</feature>
<proteinExistence type="predicted"/>
<dbReference type="Gene3D" id="3.30.420.180">
    <property type="entry name" value="CobE/GbiG C-terminal domain"/>
    <property type="match status" value="1"/>
</dbReference>